<dbReference type="EMBL" id="AP024145">
    <property type="protein sequence ID" value="BCM83818.1"/>
    <property type="molecule type" value="Genomic_DNA"/>
</dbReference>
<name>A0A8H8WT61_9HYPH</name>
<dbReference type="AlphaFoldDB" id="A0A8H8WT61"/>
<protein>
    <submittedName>
        <fullName evidence="1">Uncharacterized protein</fullName>
    </submittedName>
</protein>
<evidence type="ECO:0000313" key="1">
    <source>
        <dbReference type="EMBL" id="BCM83818.1"/>
    </source>
</evidence>
<gene>
    <name evidence="1" type="ORF">mvi_22790</name>
</gene>
<dbReference type="Proteomes" id="UP000663508">
    <property type="component" value="Chromosome"/>
</dbReference>
<accession>A0A8H8WT61</accession>
<evidence type="ECO:0000313" key="2">
    <source>
        <dbReference type="Proteomes" id="UP000663508"/>
    </source>
</evidence>
<organism evidence="1 2">
    <name type="scientific">Methylobacterium indicum</name>
    <dbReference type="NCBI Taxonomy" id="1775910"/>
    <lineage>
        <taxon>Bacteria</taxon>
        <taxon>Pseudomonadati</taxon>
        <taxon>Pseudomonadota</taxon>
        <taxon>Alphaproteobacteria</taxon>
        <taxon>Hyphomicrobiales</taxon>
        <taxon>Methylobacteriaceae</taxon>
        <taxon>Methylobacterium</taxon>
    </lineage>
</organism>
<sequence>MGRLIMAHMDIDRQPLELIARSMHERARERIPECRAWDCLDMTDPWHAGLIRVAYDRAHDFIAMSGGIAE</sequence>
<reference evidence="1" key="1">
    <citation type="submission" date="2020-11" db="EMBL/GenBank/DDBJ databases">
        <title>Complete genome sequence of a novel pathogenic Methylobacterium strain isolated from rice in Vietnam.</title>
        <authorList>
            <person name="Lai K."/>
            <person name="Okazaki S."/>
            <person name="Higashi K."/>
            <person name="Mori H."/>
            <person name="Toyoda A."/>
            <person name="Kurokawa K."/>
        </authorList>
    </citation>
    <scope>NUCLEOTIDE SEQUENCE</scope>
    <source>
        <strain evidence="1">VL1</strain>
    </source>
</reference>
<dbReference type="KEGG" id="mind:mvi_22790"/>
<proteinExistence type="predicted"/>